<dbReference type="GO" id="GO:0009231">
    <property type="term" value="P:riboflavin biosynthetic process"/>
    <property type="evidence" value="ECO:0007669"/>
    <property type="project" value="InterPro"/>
</dbReference>
<dbReference type="InterPro" id="IPR050765">
    <property type="entry name" value="Riboflavin_Biosynth_HTPR"/>
</dbReference>
<dbReference type="InterPro" id="IPR002734">
    <property type="entry name" value="RibDG_C"/>
</dbReference>
<name>A0A4R0GI43_9ACTN</name>
<dbReference type="Gene3D" id="3.40.430.10">
    <property type="entry name" value="Dihydrofolate Reductase, subunit A"/>
    <property type="match status" value="1"/>
</dbReference>
<dbReference type="SUPFAM" id="SSF53597">
    <property type="entry name" value="Dihydrofolate reductase-like"/>
    <property type="match status" value="1"/>
</dbReference>
<reference evidence="2 3" key="1">
    <citation type="submission" date="2019-02" db="EMBL/GenBank/DDBJ databases">
        <title>Jishengella sp. nov., isolated from a root of Zingiber montanum.</title>
        <authorList>
            <person name="Kuncharoen N."/>
            <person name="Kudo T."/>
            <person name="Masahiro Y."/>
            <person name="Ohkuma M."/>
            <person name="Tanasupawat S."/>
        </authorList>
    </citation>
    <scope>NUCLEOTIDE SEQUENCE [LARGE SCALE GENOMIC DNA]</scope>
    <source>
        <strain evidence="2 3">PLAI 1-1</strain>
    </source>
</reference>
<protein>
    <submittedName>
        <fullName evidence="2">Deaminase</fullName>
    </submittedName>
</protein>
<gene>
    <name evidence="2" type="ORF">E0H26_14425</name>
</gene>
<dbReference type="InterPro" id="IPR024072">
    <property type="entry name" value="DHFR-like_dom_sf"/>
</dbReference>
<evidence type="ECO:0000259" key="1">
    <source>
        <dbReference type="Pfam" id="PF01872"/>
    </source>
</evidence>
<proteinExistence type="predicted"/>
<dbReference type="RefSeq" id="WP_131304119.1">
    <property type="nucleotide sequence ID" value="NZ_SJJR01000008.1"/>
</dbReference>
<dbReference type="EMBL" id="SJJR01000008">
    <property type="protein sequence ID" value="TCB96806.1"/>
    <property type="molecule type" value="Genomic_DNA"/>
</dbReference>
<organism evidence="2 3">
    <name type="scientific">Micromonospora zingiberis</name>
    <dbReference type="NCBI Taxonomy" id="2053011"/>
    <lineage>
        <taxon>Bacteria</taxon>
        <taxon>Bacillati</taxon>
        <taxon>Actinomycetota</taxon>
        <taxon>Actinomycetes</taxon>
        <taxon>Micromonosporales</taxon>
        <taxon>Micromonosporaceae</taxon>
        <taxon>Micromonospora</taxon>
    </lineage>
</organism>
<dbReference type="OrthoDB" id="3471694at2"/>
<dbReference type="PANTHER" id="PTHR38011:SF11">
    <property type="entry name" value="2,5-DIAMINO-6-RIBOSYLAMINO-4(3H)-PYRIMIDINONE 5'-PHOSPHATE REDUCTASE"/>
    <property type="match status" value="1"/>
</dbReference>
<comment type="caution">
    <text evidence="2">The sequence shown here is derived from an EMBL/GenBank/DDBJ whole genome shotgun (WGS) entry which is preliminary data.</text>
</comment>
<dbReference type="Proteomes" id="UP000292274">
    <property type="component" value="Unassembled WGS sequence"/>
</dbReference>
<dbReference type="AlphaFoldDB" id="A0A4R0GI43"/>
<evidence type="ECO:0000313" key="2">
    <source>
        <dbReference type="EMBL" id="TCB96806.1"/>
    </source>
</evidence>
<keyword evidence="3" id="KW-1185">Reference proteome</keyword>
<dbReference type="GO" id="GO:0008703">
    <property type="term" value="F:5-amino-6-(5-phosphoribosylamino)uracil reductase activity"/>
    <property type="evidence" value="ECO:0007669"/>
    <property type="project" value="InterPro"/>
</dbReference>
<accession>A0A4R0GI43</accession>
<sequence length="185" mass="20345">MRSLIVTEFMSLDGVIDSPGGGSYPHAGWTFKDVQMDEAAYDIKGREQQEAGAMLIGRVSYDEFAPVWPTMEEFAEYNAMPKYVVSTTLTDPQWHNTTVLRSLDEVAELKQGEGGPILVHGSATLAQGLAAAGLVDRYHLLVFPLLLGGGRRLFATEVADKQRLTLAEHATYRNGVQLAVYDVLR</sequence>
<dbReference type="PANTHER" id="PTHR38011">
    <property type="entry name" value="DIHYDROFOLATE REDUCTASE FAMILY PROTEIN (AFU_ORTHOLOGUE AFUA_8G06820)"/>
    <property type="match status" value="1"/>
</dbReference>
<dbReference type="Pfam" id="PF01872">
    <property type="entry name" value="RibD_C"/>
    <property type="match status" value="1"/>
</dbReference>
<evidence type="ECO:0000313" key="3">
    <source>
        <dbReference type="Proteomes" id="UP000292274"/>
    </source>
</evidence>
<feature type="domain" description="Bacterial bifunctional deaminase-reductase C-terminal" evidence="1">
    <location>
        <begin position="3"/>
        <end position="178"/>
    </location>
</feature>